<dbReference type="SUPFAM" id="SSF48264">
    <property type="entry name" value="Cytochrome P450"/>
    <property type="match status" value="1"/>
</dbReference>
<evidence type="ECO:0000256" key="6">
    <source>
        <dbReference type="ARBA" id="ARBA00023004"/>
    </source>
</evidence>
<keyword evidence="3" id="KW-0349">Heme</keyword>
<accession>A0A2S6C4M6</accession>
<proteinExistence type="inferred from homology"/>
<organism evidence="8 9">
    <name type="scientific">Cercospora berteroae</name>
    <dbReference type="NCBI Taxonomy" id="357750"/>
    <lineage>
        <taxon>Eukaryota</taxon>
        <taxon>Fungi</taxon>
        <taxon>Dikarya</taxon>
        <taxon>Ascomycota</taxon>
        <taxon>Pezizomycotina</taxon>
        <taxon>Dothideomycetes</taxon>
        <taxon>Dothideomycetidae</taxon>
        <taxon>Mycosphaerellales</taxon>
        <taxon>Mycosphaerellaceae</taxon>
        <taxon>Cercospora</taxon>
    </lineage>
</organism>
<comment type="cofactor">
    <cofactor evidence="1">
        <name>heme</name>
        <dbReference type="ChEBI" id="CHEBI:30413"/>
    </cofactor>
</comment>
<evidence type="ECO:0000313" key="8">
    <source>
        <dbReference type="EMBL" id="PPJ54656.1"/>
    </source>
</evidence>
<evidence type="ECO:0000313" key="9">
    <source>
        <dbReference type="Proteomes" id="UP000237631"/>
    </source>
</evidence>
<dbReference type="STRING" id="357750.A0A2S6C4M6"/>
<reference evidence="9" key="1">
    <citation type="journal article" date="2017" name="bioRxiv">
        <title>Conservation of a gene cluster reveals novel cercosporin biosynthetic mechanisms and extends production to the genus Colletotrichum.</title>
        <authorList>
            <person name="de Jonge R."/>
            <person name="Ebert M.K."/>
            <person name="Huitt-Roehl C.R."/>
            <person name="Pal P."/>
            <person name="Suttle J.C."/>
            <person name="Spanner R.E."/>
            <person name="Neubauer J.D."/>
            <person name="Jurick W.M.II."/>
            <person name="Stott K.A."/>
            <person name="Secor G.A."/>
            <person name="Thomma B.P.H.J."/>
            <person name="Van de Peer Y."/>
            <person name="Townsend C.A."/>
            <person name="Bolton M.D."/>
        </authorList>
    </citation>
    <scope>NUCLEOTIDE SEQUENCE [LARGE SCALE GENOMIC DNA]</scope>
    <source>
        <strain evidence="9">CBS538.71</strain>
    </source>
</reference>
<evidence type="ECO:0000256" key="2">
    <source>
        <dbReference type="ARBA" id="ARBA00010617"/>
    </source>
</evidence>
<comment type="caution">
    <text evidence="8">The sequence shown here is derived from an EMBL/GenBank/DDBJ whole genome shotgun (WGS) entry which is preliminary data.</text>
</comment>
<dbReference type="GO" id="GO:0016705">
    <property type="term" value="F:oxidoreductase activity, acting on paired donors, with incorporation or reduction of molecular oxygen"/>
    <property type="evidence" value="ECO:0007669"/>
    <property type="project" value="InterPro"/>
</dbReference>
<evidence type="ECO:0000256" key="3">
    <source>
        <dbReference type="ARBA" id="ARBA00022617"/>
    </source>
</evidence>
<dbReference type="InterPro" id="IPR036396">
    <property type="entry name" value="Cyt_P450_sf"/>
</dbReference>
<keyword evidence="6" id="KW-0408">Iron</keyword>
<keyword evidence="9" id="KW-1185">Reference proteome</keyword>
<dbReference type="GO" id="GO:0005506">
    <property type="term" value="F:iron ion binding"/>
    <property type="evidence" value="ECO:0007669"/>
    <property type="project" value="InterPro"/>
</dbReference>
<evidence type="ECO:0000256" key="1">
    <source>
        <dbReference type="ARBA" id="ARBA00001971"/>
    </source>
</evidence>
<dbReference type="GO" id="GO:0020037">
    <property type="term" value="F:heme binding"/>
    <property type="evidence" value="ECO:0007669"/>
    <property type="project" value="InterPro"/>
</dbReference>
<keyword evidence="5" id="KW-0560">Oxidoreductase</keyword>
<evidence type="ECO:0000256" key="4">
    <source>
        <dbReference type="ARBA" id="ARBA00022723"/>
    </source>
</evidence>
<protein>
    <submittedName>
        <fullName evidence="8">Uncharacterized protein</fullName>
    </submittedName>
</protein>
<dbReference type="InterPro" id="IPR047146">
    <property type="entry name" value="Cyt_P450_E_CYP52_fungi"/>
</dbReference>
<dbReference type="GO" id="GO:0004497">
    <property type="term" value="F:monooxygenase activity"/>
    <property type="evidence" value="ECO:0007669"/>
    <property type="project" value="UniProtKB-KW"/>
</dbReference>
<dbReference type="Proteomes" id="UP000237631">
    <property type="component" value="Unassembled WGS sequence"/>
</dbReference>
<comment type="similarity">
    <text evidence="2">Belongs to the cytochrome P450 family.</text>
</comment>
<dbReference type="AlphaFoldDB" id="A0A2S6C4M6"/>
<name>A0A2S6C4M6_9PEZI</name>
<keyword evidence="7" id="KW-0503">Monooxygenase</keyword>
<dbReference type="Gene3D" id="1.10.630.10">
    <property type="entry name" value="Cytochrome P450"/>
    <property type="match status" value="1"/>
</dbReference>
<sequence>MSRVAGRVCGTFRYKLLGQTVHFTSDPENIKAMLTAQFSDFDLGHVRRAIVGEVLGDGIFVQDDSRPRNRGAARTESVQSTCGAGGRRWTAPVNIQEMFVRLTMDTASEVLCGESVNSQLAATTDQYSEASSFGANFDQAQFHVAKKFRLVEWHWLHNPPEYQANIRVINAFAKRYVDMALAKGSACESKTPEKEKYIFLRALAKQPSDPVELRAQTLNILLAGRDTTASLTTLLGVPRNAPQTASLRETSLRRPRHLRHLRESKRDQLLETQGLPIPAVYSQ</sequence>
<dbReference type="OrthoDB" id="1470350at2759"/>
<dbReference type="PANTHER" id="PTHR24287">
    <property type="entry name" value="P450, PUTATIVE (EUROFUNG)-RELATED"/>
    <property type="match status" value="1"/>
</dbReference>
<gene>
    <name evidence="8" type="ORF">CBER1_07665</name>
</gene>
<dbReference type="PANTHER" id="PTHR24287:SF1">
    <property type="entry name" value="P450, PUTATIVE (EUROFUNG)-RELATED"/>
    <property type="match status" value="1"/>
</dbReference>
<keyword evidence="4" id="KW-0479">Metal-binding</keyword>
<evidence type="ECO:0000256" key="5">
    <source>
        <dbReference type="ARBA" id="ARBA00023002"/>
    </source>
</evidence>
<dbReference type="EMBL" id="PNEN01000559">
    <property type="protein sequence ID" value="PPJ54656.1"/>
    <property type="molecule type" value="Genomic_DNA"/>
</dbReference>
<evidence type="ECO:0000256" key="7">
    <source>
        <dbReference type="ARBA" id="ARBA00023033"/>
    </source>
</evidence>